<evidence type="ECO:0008006" key="4">
    <source>
        <dbReference type="Google" id="ProtNLM"/>
    </source>
</evidence>
<sequence>MKISENLTFIYFISVSLIGLFFLPIMVFKIPASATSHWHQLPIFSVFGLICFLGILAGIFPSKFQKKGNKIMEFKGHHPDCGNFSEHVIQVGDKIYCAGCSGLVIGAVISLFGVLLYLIGRLPCENMTIIFWLGFTGTLTCLLYNSLFKWRISFLNLFLNAFFVLGAFMLLIGMEKINNSLLIELYLLILIPIWIITRILSSQKAHRRICEICDLKKCQKNIKE</sequence>
<gene>
    <name evidence="2" type="ORF">DPC56_07975</name>
</gene>
<feature type="transmembrane region" description="Helical" evidence="1">
    <location>
        <begin position="180"/>
        <end position="200"/>
    </location>
</feature>
<protein>
    <recommendedName>
        <fullName evidence="4">DUF2085 domain-containing protein</fullName>
    </recommendedName>
</protein>
<evidence type="ECO:0000256" key="1">
    <source>
        <dbReference type="SAM" id="Phobius"/>
    </source>
</evidence>
<name>A0A328P8V1_9EURY</name>
<proteinExistence type="predicted"/>
<dbReference type="Proteomes" id="UP000249782">
    <property type="component" value="Unassembled WGS sequence"/>
</dbReference>
<keyword evidence="1" id="KW-0812">Transmembrane</keyword>
<reference evidence="2 3" key="1">
    <citation type="submission" date="2018-06" db="EMBL/GenBank/DDBJ databases">
        <title>Draft genome sequence of hyperthermophilic methanogen Methanothermobacter tenebrarum sp. MCM-B 1447.</title>
        <authorList>
            <person name="Pore S.D."/>
            <person name="Dagar S."/>
            <person name="Dhakephalkar P.K."/>
        </authorList>
    </citation>
    <scope>NUCLEOTIDE SEQUENCE [LARGE SCALE GENOMIC DNA]</scope>
    <source>
        <strain evidence="2 3">MCM B 1447</strain>
    </source>
</reference>
<dbReference type="RefSeq" id="WP_112094546.1">
    <property type="nucleotide sequence ID" value="NZ_QLOE01000016.1"/>
</dbReference>
<feature type="transmembrane region" description="Helical" evidence="1">
    <location>
        <begin position="129"/>
        <end position="147"/>
    </location>
</feature>
<accession>A0A328P8V1</accession>
<feature type="transmembrane region" description="Helical" evidence="1">
    <location>
        <begin position="95"/>
        <end position="117"/>
    </location>
</feature>
<keyword evidence="1" id="KW-1133">Transmembrane helix</keyword>
<feature type="transmembrane region" description="Helical" evidence="1">
    <location>
        <begin position="40"/>
        <end position="60"/>
    </location>
</feature>
<organism evidence="2 3">
    <name type="scientific">Methanothermobacter tenebrarum</name>
    <dbReference type="NCBI Taxonomy" id="680118"/>
    <lineage>
        <taxon>Archaea</taxon>
        <taxon>Methanobacteriati</taxon>
        <taxon>Methanobacteriota</taxon>
        <taxon>Methanomada group</taxon>
        <taxon>Methanobacteria</taxon>
        <taxon>Methanobacteriales</taxon>
        <taxon>Methanobacteriaceae</taxon>
        <taxon>Methanothermobacter</taxon>
    </lineage>
</organism>
<feature type="transmembrane region" description="Helical" evidence="1">
    <location>
        <begin position="7"/>
        <end position="28"/>
    </location>
</feature>
<dbReference type="EMBL" id="QLOE01000016">
    <property type="protein sequence ID" value="RAO78459.1"/>
    <property type="molecule type" value="Genomic_DNA"/>
</dbReference>
<feature type="transmembrane region" description="Helical" evidence="1">
    <location>
        <begin position="154"/>
        <end position="174"/>
    </location>
</feature>
<comment type="caution">
    <text evidence="2">The sequence shown here is derived from an EMBL/GenBank/DDBJ whole genome shotgun (WGS) entry which is preliminary data.</text>
</comment>
<dbReference type="AlphaFoldDB" id="A0A328P8V1"/>
<keyword evidence="3" id="KW-1185">Reference proteome</keyword>
<evidence type="ECO:0000313" key="3">
    <source>
        <dbReference type="Proteomes" id="UP000249782"/>
    </source>
</evidence>
<dbReference type="OrthoDB" id="71508at2157"/>
<evidence type="ECO:0000313" key="2">
    <source>
        <dbReference type="EMBL" id="RAO78459.1"/>
    </source>
</evidence>
<keyword evidence="1" id="KW-0472">Membrane</keyword>